<protein>
    <submittedName>
        <fullName evidence="4">ATPase family associated with various cellular activities (AAA)</fullName>
    </submittedName>
</protein>
<evidence type="ECO:0000259" key="3">
    <source>
        <dbReference type="SMART" id="SM00382"/>
    </source>
</evidence>
<evidence type="ECO:0000313" key="5">
    <source>
        <dbReference type="Proteomes" id="UP000198697"/>
    </source>
</evidence>
<dbReference type="Gene3D" id="1.20.58.60">
    <property type="match status" value="1"/>
</dbReference>
<dbReference type="RefSeq" id="WP_092769048.1">
    <property type="nucleotide sequence ID" value="NZ_FOHS01000001.1"/>
</dbReference>
<dbReference type="GO" id="GO:0016887">
    <property type="term" value="F:ATP hydrolysis activity"/>
    <property type="evidence" value="ECO:0007669"/>
    <property type="project" value="InterPro"/>
</dbReference>
<dbReference type="InterPro" id="IPR020958">
    <property type="entry name" value="DUF3686"/>
</dbReference>
<dbReference type="InterPro" id="IPR003959">
    <property type="entry name" value="ATPase_AAA_core"/>
</dbReference>
<dbReference type="InterPro" id="IPR027417">
    <property type="entry name" value="P-loop_NTPase"/>
</dbReference>
<dbReference type="EMBL" id="FOHS01000001">
    <property type="protein sequence ID" value="SET05791.1"/>
    <property type="molecule type" value="Genomic_DNA"/>
</dbReference>
<dbReference type="GO" id="GO:0005524">
    <property type="term" value="F:ATP binding"/>
    <property type="evidence" value="ECO:0007669"/>
    <property type="project" value="InterPro"/>
</dbReference>
<dbReference type="OrthoDB" id="9814769at2"/>
<dbReference type="InterPro" id="IPR057224">
    <property type="entry name" value="DUF7902"/>
</dbReference>
<feature type="compositionally biased region" description="Low complexity" evidence="2">
    <location>
        <begin position="1105"/>
        <end position="1118"/>
    </location>
</feature>
<reference evidence="5" key="1">
    <citation type="submission" date="2016-10" db="EMBL/GenBank/DDBJ databases">
        <authorList>
            <person name="Varghese N."/>
            <person name="Submissions S."/>
        </authorList>
    </citation>
    <scope>NUCLEOTIDE SEQUENCE [LARGE SCALE GENOMIC DNA]</scope>
    <source>
        <strain evidence="5">DSM 15310</strain>
    </source>
</reference>
<dbReference type="SUPFAM" id="SSF52540">
    <property type="entry name" value="P-loop containing nucleoside triphosphate hydrolases"/>
    <property type="match status" value="1"/>
</dbReference>
<dbReference type="Pfam" id="PF12458">
    <property type="entry name" value="DUF3686"/>
    <property type="match status" value="1"/>
</dbReference>
<dbReference type="SMART" id="SM00382">
    <property type="entry name" value="AAA"/>
    <property type="match status" value="1"/>
</dbReference>
<dbReference type="Proteomes" id="UP000198697">
    <property type="component" value="Unassembled WGS sequence"/>
</dbReference>
<dbReference type="SUPFAM" id="SSF46966">
    <property type="entry name" value="Spectrin repeat"/>
    <property type="match status" value="1"/>
</dbReference>
<feature type="region of interest" description="Disordered" evidence="2">
    <location>
        <begin position="1178"/>
        <end position="1236"/>
    </location>
</feature>
<name>A0A1I0BGS9_9BACT</name>
<keyword evidence="5" id="KW-1185">Reference proteome</keyword>
<accession>A0A1I0BGS9</accession>
<feature type="compositionally biased region" description="Low complexity" evidence="2">
    <location>
        <begin position="1196"/>
        <end position="1210"/>
    </location>
</feature>
<feature type="coiled-coil region" evidence="1">
    <location>
        <begin position="753"/>
        <end position="780"/>
    </location>
</feature>
<organism evidence="4 5">
    <name type="scientific">Hymenobacter actinosclerus</name>
    <dbReference type="NCBI Taxonomy" id="82805"/>
    <lineage>
        <taxon>Bacteria</taxon>
        <taxon>Pseudomonadati</taxon>
        <taxon>Bacteroidota</taxon>
        <taxon>Cytophagia</taxon>
        <taxon>Cytophagales</taxon>
        <taxon>Hymenobacteraceae</taxon>
        <taxon>Hymenobacter</taxon>
    </lineage>
</organism>
<feature type="compositionally biased region" description="Basic and acidic residues" evidence="2">
    <location>
        <begin position="1212"/>
        <end position="1224"/>
    </location>
</feature>
<dbReference type="Gene3D" id="3.40.50.300">
    <property type="entry name" value="P-loop containing nucleotide triphosphate hydrolases"/>
    <property type="match status" value="1"/>
</dbReference>
<sequence length="1729" mass="193815">MEQTTQLETGTYEILRNRLQSSGDELRQRLNALNAERKQVFGAVDTRLIGTGRITTEHNCVAWDLVPVGQQFIFGYNVVLGLKTEPDLADVFGVYQYQDHDFRPLGLELLAHPTFLEEFRNLYRYYKNTQFVKFAVLGAHLFMVFRIGKGASDVKTFKWLMRGETLTYLDNRSDHEYTFPPQHEFAWQRATRDMQRGGRHPHISIEDKVFVETVGGDLTIKVEDNTATGQGILSEPVDDKDQTLDDSEIYYAVVGNLVLLKIRPYQEQQYRYFIFNYKLKKAQRLDALADACVLLPDGQGLIFPHGFYLQTGDNKLFDNGLRDMLFEKRLTSPNGEDFLYVFYNKDSGLYLLLSYNRIAQRVDNPIVCHGYAVFENGELCYFRTDEEPKKHHAVQIWQTPFTGPDFELPVTSDSYLYKLGNKEIVRAMSEVQEVLTLTGKDDSYAGLYLDLIRQTTALTDAYHWLREPAAQNLAEPLDAIRQAATAAVEEFEKVRAIRKSTAEQTQQVLGQAAELTDRIRRTAPDDVTGFVQLLGELRTVRGAVVGLKELRYADLPAVEEQAAALETLSQEVAQQTVEFLLRDDALAPYEQRVQTIADAAEQVSKTVEADERERETTALAQELELLIEVVSNLPIPDPTQTTAIIDRISTVYARFNQIRASLKRRRQALAGTEAQAQFTAQLKLLEQALTNYLDLADTPAKCDEYQTKLMVQLEELEGRYPDFDQFIEQLTTRREQVVEAFEAKKVALVAARNQRASALLQSAERLLKAVQSRLARLESVADIGGYFAADLMVEKVRQTARELLELGDPVKADDVQSRLKTLRENAVRQLRDRADLYADGGQTIKLGPYAFTVNTQPLELTVVQRDDALFYHLTGTNFFQRIEDEALLAARPVWDQTVVSESPDVYRAEFLAWRILQAAHHPRPANPEAGHAAVLSVTDLSHLSEAELLAYVQQFMAPRYAEGYLKGVHDHDAAKLLAALVRLTRTADLLRYPADTRTAAALFWLRFADPAQRAHWQRQLQGISTLLQVFPDSQQFNSLKIELQTAVEHFAQQTGLFTLDEVQEAGEFLFSSLIKNEGLKVKNGLSTEPIDIPEPVKTKKKDAKNQPTTNNQQLTTDNPFPISQEAAELYRQFQQQLQERRAGELFEQSVAALGGQPVAQFALVRQWVAASHLTPPAPLSSGRGGSQSLADGSAPSSTSTLKTQSTSLSQNEDEKSPNDSDDTNRQAPPLPEERGSGGEVALLLLTDSFDAARIVPTPTRETLPGFQGTHPRLNGTDYLLDFPAFRRRLLRYDQRTVPQFEAFQALKKQRVAEATAALRLESFRPRVLTSFVRNQLIDQVYLPLIGANLAKQIGTAGEGKRTDLMGLLLLISPPGYGKTTLMEYVANRLGLIFMKINGPAIGHAVTSLDPAQAPNAGARQELEKLNLAFEMGDNVMIYIDDIQHCHPEFLQKFISLCDAQRQIEGVYRGRPRTYDFRGRKVAVVMAGNPYTESGDVFQLPDMLANRADIYNLGDILTAGSEAAFRLSYLENALTSHPTLARLATQSPQDVPALLRLAETNSAEGLSFEGNHSPEELNEYVAVLRQLLRLRDVVARVNAAYIASAAQADAYRTEPPFKLQGSYRNMNKLAEKVRPVMNDQEITDLLAAHYASEAQTLTSATEANLLKLRELLGWLTPADAQRWEDIKTTYRANLRNSGAGQLLQLLEKLEGITGGLSGIKEALRGPGNNV</sequence>
<dbReference type="CDD" id="cd00009">
    <property type="entry name" value="AAA"/>
    <property type="match status" value="1"/>
</dbReference>
<keyword evidence="1" id="KW-0175">Coiled coil</keyword>
<dbReference type="Pfam" id="PF25472">
    <property type="entry name" value="DUF7902"/>
    <property type="match status" value="1"/>
</dbReference>
<dbReference type="InterPro" id="IPR003593">
    <property type="entry name" value="AAA+_ATPase"/>
</dbReference>
<dbReference type="STRING" id="82805.SAMN04487998_1061"/>
<evidence type="ECO:0000313" key="4">
    <source>
        <dbReference type="EMBL" id="SET05791.1"/>
    </source>
</evidence>
<evidence type="ECO:0000256" key="1">
    <source>
        <dbReference type="SAM" id="Coils"/>
    </source>
</evidence>
<proteinExistence type="predicted"/>
<gene>
    <name evidence="4" type="ORF">SAMN04487998_1061</name>
</gene>
<evidence type="ECO:0000256" key="2">
    <source>
        <dbReference type="SAM" id="MobiDB-lite"/>
    </source>
</evidence>
<dbReference type="Pfam" id="PF00004">
    <property type="entry name" value="AAA"/>
    <property type="match status" value="1"/>
</dbReference>
<feature type="domain" description="AAA+ ATPase" evidence="3">
    <location>
        <begin position="1364"/>
        <end position="1513"/>
    </location>
</feature>
<feature type="region of interest" description="Disordered" evidence="2">
    <location>
        <begin position="1085"/>
        <end position="1119"/>
    </location>
</feature>